<comment type="caution">
    <text evidence="4">The sequence shown here is derived from an EMBL/GenBank/DDBJ whole genome shotgun (WGS) entry which is preliminary data.</text>
</comment>
<dbReference type="PATRIC" id="fig|1035190.4.peg.1644"/>
<evidence type="ECO:0000259" key="3">
    <source>
        <dbReference type="Pfam" id="PF13649"/>
    </source>
</evidence>
<evidence type="ECO:0000256" key="1">
    <source>
        <dbReference type="ARBA" id="ARBA00022603"/>
    </source>
</evidence>
<dbReference type="Gene3D" id="3.40.50.150">
    <property type="entry name" value="Vaccinia Virus protein VP39"/>
    <property type="match status" value="1"/>
</dbReference>
<evidence type="ECO:0000256" key="2">
    <source>
        <dbReference type="ARBA" id="ARBA00022679"/>
    </source>
</evidence>
<evidence type="ECO:0000313" key="5">
    <source>
        <dbReference type="Proteomes" id="UP000005621"/>
    </source>
</evidence>
<keyword evidence="1 4" id="KW-0489">Methyltransferase</keyword>
<evidence type="ECO:0000313" key="4">
    <source>
        <dbReference type="EMBL" id="EGV01147.1"/>
    </source>
</evidence>
<sequence>MLFGVSGFLLQMFTILLKWYNIAIRGGSNFDLYNRFYLFLLLMFLFSRLIQQSKNPSGFLGKRMMKLWNRTYLPMFVWAIRHLDRTFYPVILDVGVGNGRSTILLKETFPQSTITGIDISDTAIAQAKQVEMTNLNFERRDVRETGFSDESVDLITAFQTHFHWRDLEASFMELRRILKSDGMLLLACEYNKLSYFLPEVQSEEAFRRFLLSVGFELVTSQRKGSWILYKIVKN</sequence>
<dbReference type="InterPro" id="IPR041698">
    <property type="entry name" value="Methyltransf_25"/>
</dbReference>
<protein>
    <submittedName>
        <fullName evidence="4">Methyltransferase domain protein</fullName>
    </submittedName>
</protein>
<dbReference type="CDD" id="cd02440">
    <property type="entry name" value="AdoMet_MTases"/>
    <property type="match status" value="1"/>
</dbReference>
<dbReference type="InterPro" id="IPR051052">
    <property type="entry name" value="Diverse_substrate_MTase"/>
</dbReference>
<feature type="domain" description="Methyltransferase" evidence="3">
    <location>
        <begin position="91"/>
        <end position="182"/>
    </location>
</feature>
<reference evidence="4 5" key="1">
    <citation type="submission" date="2011-07" db="EMBL/GenBank/DDBJ databases">
        <authorList>
            <person name="Harkins D.M."/>
            <person name="Madupu R."/>
            <person name="Durkin A.S."/>
            <person name="Torralba M."/>
            <person name="Methe B."/>
            <person name="Sutton G.G."/>
            <person name="Nelson K.E."/>
        </authorList>
    </citation>
    <scope>NUCLEOTIDE SEQUENCE [LARGE SCALE GENOMIC DNA]</scope>
    <source>
        <strain evidence="4 5">SK313</strain>
    </source>
</reference>
<accession>F9Q4G6</accession>
<dbReference type="SUPFAM" id="SSF53335">
    <property type="entry name" value="S-adenosyl-L-methionine-dependent methyltransferases"/>
    <property type="match status" value="1"/>
</dbReference>
<dbReference type="Pfam" id="PF13649">
    <property type="entry name" value="Methyltransf_25"/>
    <property type="match status" value="1"/>
</dbReference>
<dbReference type="GO" id="GO:0032259">
    <property type="term" value="P:methylation"/>
    <property type="evidence" value="ECO:0007669"/>
    <property type="project" value="UniProtKB-KW"/>
</dbReference>
<dbReference type="GO" id="GO:0008168">
    <property type="term" value="F:methyltransferase activity"/>
    <property type="evidence" value="ECO:0007669"/>
    <property type="project" value="UniProtKB-KW"/>
</dbReference>
<keyword evidence="2 4" id="KW-0808">Transferase</keyword>
<proteinExistence type="predicted"/>
<organism evidence="4 5">
    <name type="scientific">Streptococcus oralis SK313</name>
    <dbReference type="NCBI Taxonomy" id="1035190"/>
    <lineage>
        <taxon>Bacteria</taxon>
        <taxon>Bacillati</taxon>
        <taxon>Bacillota</taxon>
        <taxon>Bacilli</taxon>
        <taxon>Lactobacillales</taxon>
        <taxon>Streptococcaceae</taxon>
        <taxon>Streptococcus</taxon>
    </lineage>
</organism>
<dbReference type="AlphaFoldDB" id="F9Q4G6"/>
<dbReference type="InterPro" id="IPR029063">
    <property type="entry name" value="SAM-dependent_MTases_sf"/>
</dbReference>
<dbReference type="PANTHER" id="PTHR44942:SF4">
    <property type="entry name" value="METHYLTRANSFERASE TYPE 11 DOMAIN-CONTAINING PROTEIN"/>
    <property type="match status" value="1"/>
</dbReference>
<dbReference type="Proteomes" id="UP000005621">
    <property type="component" value="Unassembled WGS sequence"/>
</dbReference>
<dbReference type="EMBL" id="AFUU01000004">
    <property type="protein sequence ID" value="EGV01147.1"/>
    <property type="molecule type" value="Genomic_DNA"/>
</dbReference>
<name>F9Q4G6_STROR</name>
<dbReference type="PANTHER" id="PTHR44942">
    <property type="entry name" value="METHYLTRANSF_11 DOMAIN-CONTAINING PROTEIN"/>
    <property type="match status" value="1"/>
</dbReference>
<gene>
    <name evidence="4" type="ORF">HMPREF9950_0508</name>
</gene>